<dbReference type="Proteomes" id="UP000176682">
    <property type="component" value="Unassembled WGS sequence"/>
</dbReference>
<sequence length="370" mass="42502">MKILMITPPTGGIDVYVSRLAQEMQRLGYEVDLLGCQRNEMAYDIDNKKWRTSQEAKSLVKRVIHQVDFASYDVVAFHYGKNDLEQYFPVALRGEGVKINKSVYFVHFLSWNLFSDYLGDEDSRVEVEEAVYSSFDQYLFFGEFARKFLTNKADHSLSGIVSYLPETHSHESVSESETREILAKYMSDESNNIETIFFPGFAANYKDHNLLLESLRYVDRPINLVFAGQGWSKRLGFDKKRINNVNTYVVDDYLTGKEYKVLSEKSLMGVFPYRQPTSKDEYFQGSGTLPNFIYAGKACVVLNEGAMPEYVGNSGIVVRDATAMNFAKAINELLDPKTRRKYEEKAIVRRPLFSVENHAQDCINLFKTNF</sequence>
<dbReference type="CDD" id="cd03801">
    <property type="entry name" value="GT4_PimA-like"/>
    <property type="match status" value="1"/>
</dbReference>
<reference evidence="1 2" key="1">
    <citation type="journal article" date="2016" name="Nat. Commun.">
        <title>Thousands of microbial genomes shed light on interconnected biogeochemical processes in an aquifer system.</title>
        <authorList>
            <person name="Anantharaman K."/>
            <person name="Brown C.T."/>
            <person name="Hug L.A."/>
            <person name="Sharon I."/>
            <person name="Castelle C.J."/>
            <person name="Probst A.J."/>
            <person name="Thomas B.C."/>
            <person name="Singh A."/>
            <person name="Wilkins M.J."/>
            <person name="Karaoz U."/>
            <person name="Brodie E.L."/>
            <person name="Williams K.H."/>
            <person name="Hubbard S.S."/>
            <person name="Banfield J.F."/>
        </authorList>
    </citation>
    <scope>NUCLEOTIDE SEQUENCE [LARGE SCALE GENOMIC DNA]</scope>
</reference>
<dbReference type="PANTHER" id="PTHR12526:SF637">
    <property type="entry name" value="GLYCOSYLTRANSFERASE EPSF-RELATED"/>
    <property type="match status" value="1"/>
</dbReference>
<gene>
    <name evidence="1" type="ORF">A2368_01920</name>
</gene>
<dbReference type="EMBL" id="MFAM01000039">
    <property type="protein sequence ID" value="OGD78648.1"/>
    <property type="molecule type" value="Genomic_DNA"/>
</dbReference>
<evidence type="ECO:0008006" key="3">
    <source>
        <dbReference type="Google" id="ProtNLM"/>
    </source>
</evidence>
<dbReference type="Gene3D" id="3.40.50.2000">
    <property type="entry name" value="Glycogen Phosphorylase B"/>
    <property type="match status" value="2"/>
</dbReference>
<evidence type="ECO:0000313" key="2">
    <source>
        <dbReference type="Proteomes" id="UP000176682"/>
    </source>
</evidence>
<comment type="caution">
    <text evidence="1">The sequence shown here is derived from an EMBL/GenBank/DDBJ whole genome shotgun (WGS) entry which is preliminary data.</text>
</comment>
<accession>A0A1F5FG51</accession>
<name>A0A1F5FG51_9BACT</name>
<dbReference type="SUPFAM" id="SSF53756">
    <property type="entry name" value="UDP-Glycosyltransferase/glycogen phosphorylase"/>
    <property type="match status" value="1"/>
</dbReference>
<evidence type="ECO:0000313" key="1">
    <source>
        <dbReference type="EMBL" id="OGD78648.1"/>
    </source>
</evidence>
<proteinExistence type="predicted"/>
<organism evidence="1 2">
    <name type="scientific">Candidatus Collierbacteria bacterium RIFOXYB1_FULL_49_13</name>
    <dbReference type="NCBI Taxonomy" id="1817728"/>
    <lineage>
        <taxon>Bacteria</taxon>
        <taxon>Candidatus Collieribacteriota</taxon>
    </lineage>
</organism>
<protein>
    <recommendedName>
        <fullName evidence="3">Glycosyl transferase family 1 domain-containing protein</fullName>
    </recommendedName>
</protein>
<dbReference type="AlphaFoldDB" id="A0A1F5FG51"/>
<dbReference type="Pfam" id="PF13692">
    <property type="entry name" value="Glyco_trans_1_4"/>
    <property type="match status" value="1"/>
</dbReference>
<dbReference type="PANTHER" id="PTHR12526">
    <property type="entry name" value="GLYCOSYLTRANSFERASE"/>
    <property type="match status" value="1"/>
</dbReference>